<dbReference type="EMBL" id="FPCK01000001">
    <property type="protein sequence ID" value="SFV28067.1"/>
    <property type="molecule type" value="Genomic_DNA"/>
</dbReference>
<reference evidence="9 10" key="1">
    <citation type="submission" date="2016-10" db="EMBL/GenBank/DDBJ databases">
        <authorList>
            <person name="de Groot N.N."/>
        </authorList>
    </citation>
    <scope>NUCLEOTIDE SEQUENCE [LARGE SCALE GENOMIC DNA]</scope>
    <source>
        <strain evidence="9 10">IPL20</strain>
    </source>
</reference>
<sequence>MQKLSFAALALGCLMTLPVQAVPVITADEWQSYLDAYVTEEGRVVDTANGNISHSESQGYGLILSALAENRESFDRILGFTRSELLVREDGLAAWLWDPEKDPHVSDFNNATDGDILIAYGLLMAGETWNEPGLVEEARAMVTTIGRTMLVEADGLPAIRSGGTGFDGDDSTGYLPVLNPSYWIFETFTAFRQLDPAIDWMAVSQTGLDILRRASTTTAGIPGDWITLENGGIAPAPNFPAEFGYNGIRIPLYLMRAGMDPAYLEPFRAKASSAGLFKIDLTSGEAIEPIDEPGYRLIQAAMECTATGRPVPEDLRRFAPTSYYAATLQLLMLDHLRRQRGSCLTGAATP</sequence>
<feature type="chain" id="PRO_5011556437" description="cellulase" evidence="8">
    <location>
        <begin position="22"/>
        <end position="350"/>
    </location>
</feature>
<evidence type="ECO:0000256" key="2">
    <source>
        <dbReference type="ARBA" id="ARBA00009209"/>
    </source>
</evidence>
<dbReference type="GO" id="GO:0008810">
    <property type="term" value="F:cellulase activity"/>
    <property type="evidence" value="ECO:0007669"/>
    <property type="project" value="UniProtKB-EC"/>
</dbReference>
<evidence type="ECO:0000256" key="3">
    <source>
        <dbReference type="ARBA" id="ARBA00012601"/>
    </source>
</evidence>
<protein>
    <recommendedName>
        <fullName evidence="3">cellulase</fullName>
        <ecNumber evidence="3">3.2.1.4</ecNumber>
    </recommendedName>
</protein>
<dbReference type="OrthoDB" id="9766708at2"/>
<dbReference type="InterPro" id="IPR008928">
    <property type="entry name" value="6-hairpin_glycosidase_sf"/>
</dbReference>
<dbReference type="AlphaFoldDB" id="A0A1I7N063"/>
<dbReference type="Proteomes" id="UP000199074">
    <property type="component" value="Unassembled WGS sequence"/>
</dbReference>
<dbReference type="GO" id="GO:0030245">
    <property type="term" value="P:cellulose catabolic process"/>
    <property type="evidence" value="ECO:0007669"/>
    <property type="project" value="UniProtKB-KW"/>
</dbReference>
<dbReference type="Gene3D" id="1.50.10.10">
    <property type="match status" value="1"/>
</dbReference>
<evidence type="ECO:0000256" key="8">
    <source>
        <dbReference type="SAM" id="SignalP"/>
    </source>
</evidence>
<keyword evidence="5" id="KW-0136">Cellulose degradation</keyword>
<evidence type="ECO:0000313" key="9">
    <source>
        <dbReference type="EMBL" id="SFV28067.1"/>
    </source>
</evidence>
<keyword evidence="10" id="KW-1185">Reference proteome</keyword>
<keyword evidence="7" id="KW-0119">Carbohydrate metabolism</keyword>
<dbReference type="RefSeq" id="WP_092420292.1">
    <property type="nucleotide sequence ID" value="NZ_FPCK01000001.1"/>
</dbReference>
<evidence type="ECO:0000256" key="5">
    <source>
        <dbReference type="ARBA" id="ARBA00023001"/>
    </source>
</evidence>
<proteinExistence type="inferred from homology"/>
<dbReference type="STRING" id="429728.SAMN05216456_0428"/>
<accession>A0A1I7N063</accession>
<organism evidence="9 10">
    <name type="scientific">Devosia crocina</name>
    <dbReference type="NCBI Taxonomy" id="429728"/>
    <lineage>
        <taxon>Bacteria</taxon>
        <taxon>Pseudomonadati</taxon>
        <taxon>Pseudomonadota</taxon>
        <taxon>Alphaproteobacteria</taxon>
        <taxon>Hyphomicrobiales</taxon>
        <taxon>Devosiaceae</taxon>
        <taxon>Devosia</taxon>
    </lineage>
</organism>
<dbReference type="PRINTS" id="PR00735">
    <property type="entry name" value="GLHYDRLASE8"/>
</dbReference>
<evidence type="ECO:0000256" key="1">
    <source>
        <dbReference type="ARBA" id="ARBA00000966"/>
    </source>
</evidence>
<evidence type="ECO:0000256" key="6">
    <source>
        <dbReference type="ARBA" id="ARBA00023295"/>
    </source>
</evidence>
<evidence type="ECO:0000313" key="10">
    <source>
        <dbReference type="Proteomes" id="UP000199074"/>
    </source>
</evidence>
<dbReference type="InterPro" id="IPR012341">
    <property type="entry name" value="6hp_glycosidase-like_sf"/>
</dbReference>
<name>A0A1I7N063_9HYPH</name>
<keyword evidence="7" id="KW-0624">Polysaccharide degradation</keyword>
<dbReference type="Pfam" id="PF01270">
    <property type="entry name" value="Glyco_hydro_8"/>
    <property type="match status" value="1"/>
</dbReference>
<dbReference type="InterPro" id="IPR002037">
    <property type="entry name" value="Glyco_hydro_8"/>
</dbReference>
<evidence type="ECO:0000256" key="4">
    <source>
        <dbReference type="ARBA" id="ARBA00022801"/>
    </source>
</evidence>
<keyword evidence="8" id="KW-0732">Signal</keyword>
<feature type="signal peptide" evidence="8">
    <location>
        <begin position="1"/>
        <end position="21"/>
    </location>
</feature>
<keyword evidence="4" id="KW-0378">Hydrolase</keyword>
<evidence type="ECO:0000256" key="7">
    <source>
        <dbReference type="ARBA" id="ARBA00023326"/>
    </source>
</evidence>
<comment type="catalytic activity">
    <reaction evidence="1">
        <text>Endohydrolysis of (1-&gt;4)-beta-D-glucosidic linkages in cellulose, lichenin and cereal beta-D-glucans.</text>
        <dbReference type="EC" id="3.2.1.4"/>
    </reaction>
</comment>
<dbReference type="EC" id="3.2.1.4" evidence="3"/>
<gene>
    <name evidence="9" type="ORF">SAMN05216456_0428</name>
</gene>
<keyword evidence="6" id="KW-0326">Glycosidase</keyword>
<comment type="similarity">
    <text evidence="2">Belongs to the glycosyl hydrolase 8 (cellulase D) family.</text>
</comment>
<dbReference type="SUPFAM" id="SSF48208">
    <property type="entry name" value="Six-hairpin glycosidases"/>
    <property type="match status" value="1"/>
</dbReference>